<reference evidence="1 2" key="1">
    <citation type="submission" date="2019-04" db="EMBL/GenBank/DDBJ databases">
        <title>Bacillus sediminilitoris sp. nov., isolated from a tidal flat sediment on the East China Sea.</title>
        <authorList>
            <person name="Wei Y."/>
            <person name="Mao H."/>
            <person name="Fang J."/>
        </authorList>
    </citation>
    <scope>NUCLEOTIDE SEQUENCE [LARGE SCALE GENOMIC DNA]</scope>
    <source>
        <strain evidence="1 2">DSL-17</strain>
    </source>
</reference>
<keyword evidence="2" id="KW-1185">Reference proteome</keyword>
<organism evidence="1 2">
    <name type="scientific">Metabacillus sediminilitoris</name>
    <dbReference type="NCBI Taxonomy" id="2567941"/>
    <lineage>
        <taxon>Bacteria</taxon>
        <taxon>Bacillati</taxon>
        <taxon>Bacillota</taxon>
        <taxon>Bacilli</taxon>
        <taxon>Bacillales</taxon>
        <taxon>Bacillaceae</taxon>
        <taxon>Metabacillus</taxon>
    </lineage>
</organism>
<gene>
    <name evidence="1" type="ORF">E6W99_18090</name>
</gene>
<sequence length="63" mass="6998">MSVHGNVWCLMVLISIGNFVSSSGLGTIVMTPITSMLALHTQIDHGKIRIEKDRKQSFSFSYN</sequence>
<dbReference type="AlphaFoldDB" id="A0A4S4BSZ9"/>
<protein>
    <submittedName>
        <fullName evidence="1">Uncharacterized protein</fullName>
    </submittedName>
</protein>
<dbReference type="EMBL" id="SSNT01000014">
    <property type="protein sequence ID" value="THF77622.1"/>
    <property type="molecule type" value="Genomic_DNA"/>
</dbReference>
<evidence type="ECO:0000313" key="1">
    <source>
        <dbReference type="EMBL" id="THF77622.1"/>
    </source>
</evidence>
<evidence type="ECO:0000313" key="2">
    <source>
        <dbReference type="Proteomes" id="UP000310334"/>
    </source>
</evidence>
<accession>A0A4S4BSZ9</accession>
<name>A0A4S4BSZ9_9BACI</name>
<comment type="caution">
    <text evidence="1">The sequence shown here is derived from an EMBL/GenBank/DDBJ whole genome shotgun (WGS) entry which is preliminary data.</text>
</comment>
<proteinExistence type="predicted"/>
<dbReference type="RefSeq" id="WP_136356420.1">
    <property type="nucleotide sequence ID" value="NZ_CP046266.1"/>
</dbReference>
<dbReference type="Proteomes" id="UP000310334">
    <property type="component" value="Unassembled WGS sequence"/>
</dbReference>